<proteinExistence type="predicted"/>
<accession>A0A7S4QYR9</accession>
<protein>
    <submittedName>
        <fullName evidence="1">Uncharacterized protein</fullName>
    </submittedName>
</protein>
<gene>
    <name evidence="1" type="ORF">AMON00008_LOCUS26651</name>
</gene>
<dbReference type="AlphaFoldDB" id="A0A7S4QYR9"/>
<evidence type="ECO:0000313" key="1">
    <source>
        <dbReference type="EMBL" id="CAE4595989.1"/>
    </source>
</evidence>
<reference evidence="1" key="1">
    <citation type="submission" date="2021-01" db="EMBL/GenBank/DDBJ databases">
        <authorList>
            <person name="Corre E."/>
            <person name="Pelletier E."/>
            <person name="Niang G."/>
            <person name="Scheremetjew M."/>
            <person name="Finn R."/>
            <person name="Kale V."/>
            <person name="Holt S."/>
            <person name="Cochrane G."/>
            <person name="Meng A."/>
            <person name="Brown T."/>
            <person name="Cohen L."/>
        </authorList>
    </citation>
    <scope>NUCLEOTIDE SEQUENCE</scope>
    <source>
        <strain evidence="1">CCMP3105</strain>
    </source>
</reference>
<dbReference type="EMBL" id="HBNR01038565">
    <property type="protein sequence ID" value="CAE4595989.1"/>
    <property type="molecule type" value="Transcribed_RNA"/>
</dbReference>
<name>A0A7S4QYR9_9DINO</name>
<sequence length="107" mass="11293">MAGDCYVLERNSLVHGLVPPSRERGVDVKCLLLASGCDEVQQLNSGRAFQIGGEEAAAEMSSLGGADGRHSAHDALWDARSIGCALRSRLRAGSLAELVGMPDERLS</sequence>
<organism evidence="1">
    <name type="scientific">Alexandrium monilatum</name>
    <dbReference type="NCBI Taxonomy" id="311494"/>
    <lineage>
        <taxon>Eukaryota</taxon>
        <taxon>Sar</taxon>
        <taxon>Alveolata</taxon>
        <taxon>Dinophyceae</taxon>
        <taxon>Gonyaulacales</taxon>
        <taxon>Pyrocystaceae</taxon>
        <taxon>Alexandrium</taxon>
    </lineage>
</organism>